<protein>
    <submittedName>
        <fullName evidence="1">Uncharacterized protein</fullName>
    </submittedName>
</protein>
<evidence type="ECO:0000313" key="1">
    <source>
        <dbReference type="EMBL" id="OLN27331.1"/>
    </source>
</evidence>
<dbReference type="Proteomes" id="UP000186102">
    <property type="component" value="Unassembled WGS sequence"/>
</dbReference>
<comment type="caution">
    <text evidence="1">The sequence shown here is derived from an EMBL/GenBank/DDBJ whole genome shotgun (WGS) entry which is preliminary data.</text>
</comment>
<sequence length="50" mass="5664">MGEYREINLLCRGKYLKSPPCLVCSHHLAQVLAKVMVLLFSDIGIYGRNI</sequence>
<reference evidence="1 2" key="1">
    <citation type="submission" date="2016-09" db="EMBL/GenBank/DDBJ databases">
        <title>Complete genome of Desulfosporosinus sp. OL.</title>
        <authorList>
            <person name="Mardanov A."/>
            <person name="Beletsky A."/>
            <person name="Panova A."/>
            <person name="Karnachuk O."/>
            <person name="Ravin N."/>
        </authorList>
    </citation>
    <scope>NUCLEOTIDE SEQUENCE [LARGE SCALE GENOMIC DNA]</scope>
    <source>
        <strain evidence="1 2">OL</strain>
    </source>
</reference>
<name>A0A1Q8QJ19_9FIRM</name>
<dbReference type="AlphaFoldDB" id="A0A1Q8QJ19"/>
<proteinExistence type="predicted"/>
<gene>
    <name evidence="1" type="ORF">DSOL_4602</name>
</gene>
<keyword evidence="2" id="KW-1185">Reference proteome</keyword>
<evidence type="ECO:0000313" key="2">
    <source>
        <dbReference type="Proteomes" id="UP000186102"/>
    </source>
</evidence>
<organism evidence="1 2">
    <name type="scientific">Desulfosporosinus metallidurans</name>
    <dbReference type="NCBI Taxonomy" id="1888891"/>
    <lineage>
        <taxon>Bacteria</taxon>
        <taxon>Bacillati</taxon>
        <taxon>Bacillota</taxon>
        <taxon>Clostridia</taxon>
        <taxon>Eubacteriales</taxon>
        <taxon>Desulfitobacteriaceae</taxon>
        <taxon>Desulfosporosinus</taxon>
    </lineage>
</organism>
<dbReference type="EMBL" id="MLBF01000059">
    <property type="protein sequence ID" value="OLN27331.1"/>
    <property type="molecule type" value="Genomic_DNA"/>
</dbReference>
<accession>A0A1Q8QJ19</accession>